<protein>
    <submittedName>
        <fullName evidence="1">Uncharacterized protein</fullName>
    </submittedName>
</protein>
<proteinExistence type="predicted"/>
<dbReference type="EMBL" id="GISG01204791">
    <property type="protein sequence ID" value="MBA4659693.1"/>
    <property type="molecule type" value="Transcribed_RNA"/>
</dbReference>
<dbReference type="AlphaFoldDB" id="A0A7C9A7T8"/>
<evidence type="ECO:0000313" key="1">
    <source>
        <dbReference type="EMBL" id="MBA4659693.1"/>
    </source>
</evidence>
<sequence length="114" mass="13174">MATTVRMTMNFHPVHNGDRDKHQDIFIPSPITHITIPTLEHLHSLEFLTSRSRNHLRAPAIQASSQDLKRSQQIRMSRVQEANTQKVLIQSFKYSFIGLIVIRCPFVANQKKID</sequence>
<reference evidence="1" key="1">
    <citation type="journal article" date="2013" name="J. Plant Res.">
        <title>Effect of fungi and light on seed germination of three Opuntia species from semiarid lands of central Mexico.</title>
        <authorList>
            <person name="Delgado-Sanchez P."/>
            <person name="Jimenez-Bremont J.F."/>
            <person name="Guerrero-Gonzalez Mde L."/>
            <person name="Flores J."/>
        </authorList>
    </citation>
    <scope>NUCLEOTIDE SEQUENCE</scope>
    <source>
        <tissue evidence="1">Cladode</tissue>
    </source>
</reference>
<organism evidence="1">
    <name type="scientific">Opuntia streptacantha</name>
    <name type="common">Prickly pear cactus</name>
    <name type="synonym">Opuntia cardona</name>
    <dbReference type="NCBI Taxonomy" id="393608"/>
    <lineage>
        <taxon>Eukaryota</taxon>
        <taxon>Viridiplantae</taxon>
        <taxon>Streptophyta</taxon>
        <taxon>Embryophyta</taxon>
        <taxon>Tracheophyta</taxon>
        <taxon>Spermatophyta</taxon>
        <taxon>Magnoliopsida</taxon>
        <taxon>eudicotyledons</taxon>
        <taxon>Gunneridae</taxon>
        <taxon>Pentapetalae</taxon>
        <taxon>Caryophyllales</taxon>
        <taxon>Cactineae</taxon>
        <taxon>Cactaceae</taxon>
        <taxon>Opuntioideae</taxon>
        <taxon>Opuntia</taxon>
    </lineage>
</organism>
<accession>A0A7C9A7T8</accession>
<reference evidence="1" key="2">
    <citation type="submission" date="2020-07" db="EMBL/GenBank/DDBJ databases">
        <authorList>
            <person name="Vera ALvarez R."/>
            <person name="Arias-Moreno D.M."/>
            <person name="Jimenez-Jacinto V."/>
            <person name="Jimenez-Bremont J.F."/>
            <person name="Swaminathan K."/>
            <person name="Moose S.P."/>
            <person name="Guerrero-Gonzalez M.L."/>
            <person name="Marino-Ramirez L."/>
            <person name="Landsman D."/>
            <person name="Rodriguez-Kessler M."/>
            <person name="Delgado-Sanchez P."/>
        </authorList>
    </citation>
    <scope>NUCLEOTIDE SEQUENCE</scope>
    <source>
        <tissue evidence="1">Cladode</tissue>
    </source>
</reference>
<name>A0A7C9A7T8_OPUST</name>